<dbReference type="RefSeq" id="WP_107719048.1">
    <property type="nucleotide sequence ID" value="NZ_CP028475.1"/>
</dbReference>
<dbReference type="EMBL" id="CP028475">
    <property type="protein sequence ID" value="AVW90728.1"/>
    <property type="molecule type" value="Genomic_DNA"/>
</dbReference>
<sequence length="230" mass="24078">MTFSILTYDVKTGVYAGAAATGSLCVGGWVLRGDIESGLCASQGTAPSSFWRDDAMRRLYAGDHAADVVASLTGADSGRDHRQLSVLDRFGGTAGFTGAQSVAYAGVIAAQNIVVAGNMIQSRVVLDALIEGFQTSLGPPQIRLIHALRAAESAGSDVRGLQSAALLVLSPDAPPLDLRIDYSETPLNALANLADHVAQPPYCNWLGEVPVLNNRTHAPHQPADRPDTST</sequence>
<dbReference type="PANTHER" id="PTHR39328">
    <property type="entry name" value="BLL2871 PROTEIN"/>
    <property type="match status" value="1"/>
</dbReference>
<name>A0A2R4M0S6_9RHOB</name>
<organism evidence="1 2">
    <name type="scientific">Celeribacter baekdonensis</name>
    <dbReference type="NCBI Taxonomy" id="875171"/>
    <lineage>
        <taxon>Bacteria</taxon>
        <taxon>Pseudomonadati</taxon>
        <taxon>Pseudomonadota</taxon>
        <taxon>Alphaproteobacteria</taxon>
        <taxon>Rhodobacterales</taxon>
        <taxon>Roseobacteraceae</taxon>
        <taxon>Celeribacter</taxon>
    </lineage>
</organism>
<protein>
    <submittedName>
        <fullName evidence="1">DUF1028 domain-containing protein</fullName>
    </submittedName>
</protein>
<dbReference type="Gene3D" id="3.60.20.10">
    <property type="entry name" value="Glutamine Phosphoribosylpyrophosphate, subunit 1, domain 1"/>
    <property type="match status" value="1"/>
</dbReference>
<dbReference type="InterPro" id="IPR010430">
    <property type="entry name" value="DUF1028"/>
</dbReference>
<proteinExistence type="predicted"/>
<dbReference type="PANTHER" id="PTHR39328:SF1">
    <property type="entry name" value="BLL2871 PROTEIN"/>
    <property type="match status" value="1"/>
</dbReference>
<reference evidence="1 2" key="1">
    <citation type="submission" date="2018-03" db="EMBL/GenBank/DDBJ databases">
        <title>The Complete Genome of Celeribacter baekdonensis strain LH4, a Thiosulfate-Oxidizing Alphaproteobacterium Isolated from Gulf of Mexico Continental Slope Sediments.</title>
        <authorList>
            <person name="Flood B.E."/>
            <person name="Bailey J.V."/>
            <person name="Leprich D."/>
        </authorList>
    </citation>
    <scope>NUCLEOTIDE SEQUENCE [LARGE SCALE GENOMIC DNA]</scope>
    <source>
        <strain evidence="1 2">LH4</strain>
    </source>
</reference>
<gene>
    <name evidence="1" type="ORF">DA792_06185</name>
</gene>
<accession>A0A2R4M0S6</accession>
<evidence type="ECO:0000313" key="2">
    <source>
        <dbReference type="Proteomes" id="UP000241447"/>
    </source>
</evidence>
<dbReference type="AlphaFoldDB" id="A0A2R4M0S6"/>
<dbReference type="Proteomes" id="UP000241447">
    <property type="component" value="Chromosome"/>
</dbReference>
<evidence type="ECO:0000313" key="1">
    <source>
        <dbReference type="EMBL" id="AVW90728.1"/>
    </source>
</evidence>
<dbReference type="SUPFAM" id="SSF56235">
    <property type="entry name" value="N-terminal nucleophile aminohydrolases (Ntn hydrolases)"/>
    <property type="match status" value="1"/>
</dbReference>
<dbReference type="OrthoDB" id="9790012at2"/>
<dbReference type="InterPro" id="IPR029055">
    <property type="entry name" value="Ntn_hydrolases_N"/>
</dbReference>
<dbReference type="Pfam" id="PF06267">
    <property type="entry name" value="DUF1028"/>
    <property type="match status" value="1"/>
</dbReference>
<dbReference type="KEGG" id="cbak:DA792_06185"/>